<reference evidence="4 5" key="1">
    <citation type="submission" date="2019-07" db="EMBL/GenBank/DDBJ databases">
        <title>Whole genome shotgun sequence of Lactobacillus spicheri NBRC 107155.</title>
        <authorList>
            <person name="Hosoyama A."/>
            <person name="Uohara A."/>
            <person name="Ohji S."/>
            <person name="Ichikawa N."/>
        </authorList>
    </citation>
    <scope>NUCLEOTIDE SEQUENCE [LARGE SCALE GENOMIC DNA]</scope>
    <source>
        <strain evidence="4 5">NBRC 107155</strain>
    </source>
</reference>
<dbReference type="InterPro" id="IPR018357">
    <property type="entry name" value="Hexapep_transf_CS"/>
</dbReference>
<dbReference type="RefSeq" id="WP_147007776.1">
    <property type="nucleotide sequence ID" value="NZ_BJZI01000045.1"/>
</dbReference>
<evidence type="ECO:0000256" key="2">
    <source>
        <dbReference type="ARBA" id="ARBA00022679"/>
    </source>
</evidence>
<dbReference type="InterPro" id="IPR001451">
    <property type="entry name" value="Hexapep"/>
</dbReference>
<evidence type="ECO:0000313" key="4">
    <source>
        <dbReference type="EMBL" id="GEO67743.1"/>
    </source>
</evidence>
<dbReference type="PANTHER" id="PTHR23416">
    <property type="entry name" value="SIALIC ACID SYNTHASE-RELATED"/>
    <property type="match status" value="1"/>
</dbReference>
<evidence type="ECO:0000256" key="1">
    <source>
        <dbReference type="ARBA" id="ARBA00007274"/>
    </source>
</evidence>
<dbReference type="Pfam" id="PF00132">
    <property type="entry name" value="Hexapep"/>
    <property type="match status" value="1"/>
</dbReference>
<dbReference type="PROSITE" id="PS00101">
    <property type="entry name" value="HEXAPEP_TRANSFERASES"/>
    <property type="match status" value="1"/>
</dbReference>
<comment type="caution">
    <text evidence="4">The sequence shown here is derived from an EMBL/GenBank/DDBJ whole genome shotgun (WGS) entry which is preliminary data.</text>
</comment>
<dbReference type="Gene3D" id="2.160.10.10">
    <property type="entry name" value="Hexapeptide repeat proteins"/>
    <property type="match status" value="1"/>
</dbReference>
<dbReference type="PANTHER" id="PTHR23416:SF23">
    <property type="entry name" value="ACETYLTRANSFERASE C18B11.09C-RELATED"/>
    <property type="match status" value="1"/>
</dbReference>
<name>A0ABQ0WRR4_9LACO</name>
<accession>A0ABQ0WRR4</accession>
<proteinExistence type="inferred from homology"/>
<dbReference type="InterPro" id="IPR051159">
    <property type="entry name" value="Hexapeptide_acetyltransf"/>
</dbReference>
<keyword evidence="2" id="KW-0808">Transferase</keyword>
<dbReference type="SUPFAM" id="SSF51161">
    <property type="entry name" value="Trimeric LpxA-like enzymes"/>
    <property type="match status" value="1"/>
</dbReference>
<evidence type="ECO:0000313" key="5">
    <source>
        <dbReference type="Proteomes" id="UP000321691"/>
    </source>
</evidence>
<keyword evidence="3" id="KW-0677">Repeat</keyword>
<evidence type="ECO:0000256" key="3">
    <source>
        <dbReference type="ARBA" id="ARBA00022737"/>
    </source>
</evidence>
<comment type="similarity">
    <text evidence="1">Belongs to the transferase hexapeptide repeat family.</text>
</comment>
<sequence>MTMLTTAAIAAEQPLIDQNQRLVQHLNTAPHTPAEIRQLVGEITGQPLDASVEIRLPFYTDYGRKLTIGKRVMINDQVQLTDLGGITLEDDVLLGPGAALISVNHQLAPERRRALDVRPIHIRQNAWVGAKAIILPGVTVGKNAVVAAGAVVTKDVPANAVVAGVPAKVIKII</sequence>
<keyword evidence="5" id="KW-1185">Reference proteome</keyword>
<dbReference type="EMBL" id="BJZI01000045">
    <property type="protein sequence ID" value="GEO67743.1"/>
    <property type="molecule type" value="Genomic_DNA"/>
</dbReference>
<protein>
    <submittedName>
        <fullName evidence="4">Acetyltransferase</fullName>
    </submittedName>
</protein>
<dbReference type="InterPro" id="IPR011004">
    <property type="entry name" value="Trimer_LpxA-like_sf"/>
</dbReference>
<dbReference type="Proteomes" id="UP000321691">
    <property type="component" value="Unassembled WGS sequence"/>
</dbReference>
<organism evidence="4 5">
    <name type="scientific">Levilactobacillus spicheri</name>
    <dbReference type="NCBI Taxonomy" id="216463"/>
    <lineage>
        <taxon>Bacteria</taxon>
        <taxon>Bacillati</taxon>
        <taxon>Bacillota</taxon>
        <taxon>Bacilli</taxon>
        <taxon>Lactobacillales</taxon>
        <taxon>Lactobacillaceae</taxon>
        <taxon>Levilactobacillus</taxon>
    </lineage>
</organism>
<gene>
    <name evidence="4" type="ORF">LSP04_21620</name>
</gene>